<protein>
    <submittedName>
        <fullName evidence="2">Divergent AAA domain protein</fullName>
    </submittedName>
</protein>
<dbReference type="AlphaFoldDB" id="A0A0Q9YNN9"/>
<dbReference type="PATRIC" id="fig|1590043.3.peg.1300"/>
<gene>
    <name evidence="2" type="ORF">HT99x_01282</name>
</gene>
<comment type="caution">
    <text evidence="2">The sequence shown here is derived from an EMBL/GenBank/DDBJ whole genome shotgun (WGS) entry which is preliminary data.</text>
</comment>
<proteinExistence type="predicted"/>
<accession>A0A0Q9YNN9</accession>
<dbReference type="STRING" id="295108.HT99x_01282"/>
<name>A0A0Q9YNN9_9GAMM</name>
<dbReference type="Gene3D" id="3.30.950.30">
    <property type="entry name" value="Schlafen, AAA domain"/>
    <property type="match status" value="1"/>
</dbReference>
<reference evidence="2" key="1">
    <citation type="submission" date="2015-09" db="EMBL/GenBank/DDBJ databases">
        <title>Draft Genome Sequences of Two Novel Amoeba-resistant Intranuclear Bacteria, Candidatus Berkiella cookevillensis and Candidatus Berkiella aquae.</title>
        <authorList>
            <person name="Mehari Y.T."/>
            <person name="Arivett B.A."/>
            <person name="Farone A.L."/>
            <person name="Gunderson J.H."/>
            <person name="Farone M.B."/>
        </authorList>
    </citation>
    <scope>NUCLEOTIDE SEQUENCE [LARGE SCALE GENOMIC DNA]</scope>
    <source>
        <strain evidence="2">HT99</strain>
    </source>
</reference>
<feature type="domain" description="Schlafen AlbA-2" evidence="1">
    <location>
        <begin position="22"/>
        <end position="148"/>
    </location>
</feature>
<dbReference type="PANTHER" id="PTHR30595">
    <property type="entry name" value="GLPR-RELATED TRANSCRIPTIONAL REPRESSOR"/>
    <property type="match status" value="1"/>
</dbReference>
<evidence type="ECO:0000313" key="2">
    <source>
        <dbReference type="EMBL" id="KRG21529.1"/>
    </source>
</evidence>
<dbReference type="PANTHER" id="PTHR30595:SF6">
    <property type="entry name" value="SCHLAFEN ALBA-2 DOMAIN-CONTAINING PROTEIN"/>
    <property type="match status" value="1"/>
</dbReference>
<dbReference type="EMBL" id="LKAJ01000004">
    <property type="protein sequence ID" value="KRG21529.1"/>
    <property type="molecule type" value="Genomic_DNA"/>
</dbReference>
<sequence>MFLVMKVFMNRLTLEELLTESESEYLDFKRQYHQNTAKLIHDILCLANSHSKKNKYIVFGIDDYKNVVGIENDANRKKLSQISDLIKNSNFNHNPNIDLYTEKKDNHEVDILVIADVSDKPYFLIKQKKEGHAIINAGTVYTRNADRNVSSLETATDSEIERMYKERFGLDKTVNERMHEYLQNPEKWSKGHLHSGAECIYYTQFPEFTFAISNFDGDHEQFDESWATKNPDSKAYKTRYFLMYHLTVLKNLFVISCDGGRYLTVMPEPYRREGSKVNSYYYINNSLAHLANNLLQHHELDLPTKLRYGSFAIFDSADVARVEFDQDYNLTKTKYTHHFFDEDKSKFDVIKNNNLL</sequence>
<dbReference type="InterPro" id="IPR038461">
    <property type="entry name" value="Schlafen_AlbA_2_dom_sf"/>
</dbReference>
<dbReference type="InterPro" id="IPR007421">
    <property type="entry name" value="Schlafen_AlbA_2_dom"/>
</dbReference>
<organism evidence="2">
    <name type="scientific">Candidatus Berkiella aquae</name>
    <dbReference type="NCBI Taxonomy" id="295108"/>
    <lineage>
        <taxon>Bacteria</taxon>
        <taxon>Pseudomonadati</taxon>
        <taxon>Pseudomonadota</taxon>
        <taxon>Gammaproteobacteria</taxon>
        <taxon>Candidatus Berkiellales</taxon>
        <taxon>Candidatus Berkiellaceae</taxon>
        <taxon>Candidatus Berkiella</taxon>
    </lineage>
</organism>
<evidence type="ECO:0000259" key="1">
    <source>
        <dbReference type="Pfam" id="PF04326"/>
    </source>
</evidence>
<dbReference type="Pfam" id="PF04326">
    <property type="entry name" value="SLFN_AlbA_2"/>
    <property type="match status" value="1"/>
</dbReference>